<reference evidence="3" key="1">
    <citation type="submission" date="2014-10" db="EMBL/GenBank/DDBJ databases">
        <authorList>
            <person name="Kuske C.R."/>
            <person name="Challacombe J.F."/>
            <person name="Daligault H.E."/>
            <person name="Davenport K.W."/>
            <person name="Johnson S.L."/>
            <person name="Siddaramappa S."/>
            <person name="Petersen J.M."/>
        </authorList>
    </citation>
    <scope>NUCLEOTIDE SEQUENCE [LARGE SCALE GENOMIC DNA]</scope>
    <source>
        <strain evidence="3">CA97-1460</strain>
    </source>
</reference>
<feature type="transmembrane region" description="Helical" evidence="1">
    <location>
        <begin position="140"/>
        <end position="161"/>
    </location>
</feature>
<dbReference type="AlphaFoldDB" id="A0A1J0KSG2"/>
<dbReference type="OrthoDB" id="270162at2"/>
<dbReference type="Proteomes" id="UP000182521">
    <property type="component" value="Chromosome"/>
</dbReference>
<evidence type="ECO:0000313" key="2">
    <source>
        <dbReference type="EMBL" id="APC96655.1"/>
    </source>
</evidence>
<proteinExistence type="predicted"/>
<feature type="transmembrane region" description="Helical" evidence="1">
    <location>
        <begin position="12"/>
        <end position="35"/>
    </location>
</feature>
<feature type="transmembrane region" description="Helical" evidence="1">
    <location>
        <begin position="93"/>
        <end position="111"/>
    </location>
</feature>
<keyword evidence="1" id="KW-0812">Transmembrane</keyword>
<feature type="transmembrane region" description="Helical" evidence="1">
    <location>
        <begin position="173"/>
        <end position="193"/>
    </location>
</feature>
<keyword evidence="1" id="KW-1133">Transmembrane helix</keyword>
<evidence type="ECO:0008006" key="4">
    <source>
        <dbReference type="Google" id="ProtNLM"/>
    </source>
</evidence>
<dbReference type="KEGG" id="frc:KX01_420"/>
<accession>A0A1J0KSG2</accession>
<dbReference type="InterPro" id="IPR010699">
    <property type="entry name" value="DUF1275"/>
</dbReference>
<keyword evidence="1" id="KW-0472">Membrane</keyword>
<organism evidence="2 3">
    <name type="scientific">Francisella frigiditurris</name>
    <dbReference type="NCBI Taxonomy" id="1542390"/>
    <lineage>
        <taxon>Bacteria</taxon>
        <taxon>Pseudomonadati</taxon>
        <taxon>Pseudomonadota</taxon>
        <taxon>Gammaproteobacteria</taxon>
        <taxon>Thiotrichales</taxon>
        <taxon>Francisellaceae</taxon>
        <taxon>Francisella</taxon>
    </lineage>
</organism>
<sequence length="216" mass="24581">MKNSIPQSSLWIYLAVILLSFNGGYINAAMLISFLHNPVGYVTGNITYAGTYFAKHDYIMFIDMLMLVVAFVIGSIISGLIIKNGFYNKDYRYRTNLFLQLVLISIAFYLLSNNSKYCEYFLAMTMGLQNAMTTHYGSTLIRTTHMTGTATDLGILLAHWIKRKNIAIWKIRLYILLILSFLLGSIVGAVIFINYQEKALFTSMAIYLIMILLSRK</sequence>
<evidence type="ECO:0000313" key="3">
    <source>
        <dbReference type="Proteomes" id="UP000182521"/>
    </source>
</evidence>
<dbReference type="EMBL" id="CP009654">
    <property type="protein sequence ID" value="APC96655.1"/>
    <property type="molecule type" value="Genomic_DNA"/>
</dbReference>
<dbReference type="RefSeq" id="WP_071663411.1">
    <property type="nucleotide sequence ID" value="NZ_CP009654.1"/>
</dbReference>
<feature type="transmembrane region" description="Helical" evidence="1">
    <location>
        <begin position="199"/>
        <end position="215"/>
    </location>
</feature>
<evidence type="ECO:0000256" key="1">
    <source>
        <dbReference type="SAM" id="Phobius"/>
    </source>
</evidence>
<feature type="transmembrane region" description="Helical" evidence="1">
    <location>
        <begin position="58"/>
        <end position="81"/>
    </location>
</feature>
<dbReference type="PANTHER" id="PTHR37314">
    <property type="entry name" value="SLR0142 PROTEIN"/>
    <property type="match status" value="1"/>
</dbReference>
<dbReference type="PANTHER" id="PTHR37314:SF4">
    <property type="entry name" value="UPF0700 TRANSMEMBRANE PROTEIN YOAK"/>
    <property type="match status" value="1"/>
</dbReference>
<keyword evidence="3" id="KW-1185">Reference proteome</keyword>
<protein>
    <recommendedName>
        <fullName evidence="4">DUF1275 domain-containing protein</fullName>
    </recommendedName>
</protein>
<name>A0A1J0KSG2_9GAMM</name>
<dbReference type="Pfam" id="PF06912">
    <property type="entry name" value="DUF1275"/>
    <property type="match status" value="1"/>
</dbReference>
<gene>
    <name evidence="2" type="ORF">KX01_420</name>
</gene>